<proteinExistence type="predicted"/>
<evidence type="ECO:0000313" key="1">
    <source>
        <dbReference type="EMBL" id="MCQ6957050.1"/>
    </source>
</evidence>
<organism evidence="1 2">
    <name type="scientific">Mucilaginibacter aquariorum</name>
    <dbReference type="NCBI Taxonomy" id="2967225"/>
    <lineage>
        <taxon>Bacteria</taxon>
        <taxon>Pseudomonadati</taxon>
        <taxon>Bacteroidota</taxon>
        <taxon>Sphingobacteriia</taxon>
        <taxon>Sphingobacteriales</taxon>
        <taxon>Sphingobacteriaceae</taxon>
        <taxon>Mucilaginibacter</taxon>
    </lineage>
</organism>
<dbReference type="EMBL" id="JANHOH010000001">
    <property type="protein sequence ID" value="MCQ6957050.1"/>
    <property type="molecule type" value="Genomic_DNA"/>
</dbReference>
<keyword evidence="2" id="KW-1185">Reference proteome</keyword>
<comment type="caution">
    <text evidence="1">The sequence shown here is derived from an EMBL/GenBank/DDBJ whole genome shotgun (WGS) entry which is preliminary data.</text>
</comment>
<evidence type="ECO:0000313" key="2">
    <source>
        <dbReference type="Proteomes" id="UP001204376"/>
    </source>
</evidence>
<reference evidence="1 2" key="1">
    <citation type="submission" date="2022-07" db="EMBL/GenBank/DDBJ databases">
        <title>Mucilaginibacter sp. JC4.</title>
        <authorList>
            <person name="Le V."/>
            <person name="Ko S.-R."/>
            <person name="Ahn C.-Y."/>
            <person name="Oh H.-M."/>
        </authorList>
    </citation>
    <scope>NUCLEOTIDE SEQUENCE [LARGE SCALE GENOMIC DNA]</scope>
    <source>
        <strain evidence="1 2">JC4</strain>
    </source>
</reference>
<accession>A0ABT1SXW3</accession>
<gene>
    <name evidence="1" type="ORF">NPE20_03740</name>
</gene>
<sequence>MKHPLCFRLIHTLIRQQALDFLIKFQVRKPNVFTLYFPLPDRKTFFTERTKSAAKFVP</sequence>
<name>A0ABT1SXW3_9SPHI</name>
<dbReference type="Proteomes" id="UP001204376">
    <property type="component" value="Unassembled WGS sequence"/>
</dbReference>
<dbReference type="RefSeq" id="WP_256537260.1">
    <property type="nucleotide sequence ID" value="NZ_JANHOH010000001.1"/>
</dbReference>
<protein>
    <submittedName>
        <fullName evidence="1">Uncharacterized protein</fullName>
    </submittedName>
</protein>